<keyword evidence="1" id="KW-0479">Metal-binding</keyword>
<keyword evidence="1" id="KW-0862">Zinc</keyword>
<dbReference type="Pfam" id="PF00098">
    <property type="entry name" value="zf-CCHC"/>
    <property type="match status" value="1"/>
</dbReference>
<protein>
    <recommendedName>
        <fullName evidence="2">CCHC-type domain-containing protein</fullName>
    </recommendedName>
</protein>
<organism evidence="3 4">
    <name type="scientific">Arxiozyma heterogenica</name>
    <dbReference type="NCBI Taxonomy" id="278026"/>
    <lineage>
        <taxon>Eukaryota</taxon>
        <taxon>Fungi</taxon>
        <taxon>Dikarya</taxon>
        <taxon>Ascomycota</taxon>
        <taxon>Saccharomycotina</taxon>
        <taxon>Saccharomycetes</taxon>
        <taxon>Saccharomycetales</taxon>
        <taxon>Saccharomycetaceae</taxon>
        <taxon>Arxiozyma</taxon>
    </lineage>
</organism>
<sequence length="117" mass="13471">MKKIGDDFQELVDVAPEFISEQFLAGEFYRRTPTGLTGYILNNRPPETTTWTQLSDMACNYENTFKQAQPNRTKLNFKISKSYKGMEKKKPVKCFKCNKVGHLAHQCKNSINNTSKN</sequence>
<dbReference type="Proteomes" id="UP001306508">
    <property type="component" value="Unassembled WGS sequence"/>
</dbReference>
<proteinExistence type="predicted"/>
<evidence type="ECO:0000313" key="4">
    <source>
        <dbReference type="Proteomes" id="UP001306508"/>
    </source>
</evidence>
<dbReference type="GO" id="GO:0003676">
    <property type="term" value="F:nucleic acid binding"/>
    <property type="evidence" value="ECO:0007669"/>
    <property type="project" value="InterPro"/>
</dbReference>
<dbReference type="InterPro" id="IPR001878">
    <property type="entry name" value="Znf_CCHC"/>
</dbReference>
<dbReference type="SUPFAM" id="SSF57756">
    <property type="entry name" value="Retrovirus zinc finger-like domains"/>
    <property type="match status" value="1"/>
</dbReference>
<evidence type="ECO:0000313" key="3">
    <source>
        <dbReference type="EMBL" id="KAK5781435.1"/>
    </source>
</evidence>
<evidence type="ECO:0000256" key="1">
    <source>
        <dbReference type="PROSITE-ProRule" id="PRU00047"/>
    </source>
</evidence>
<reference evidence="4" key="1">
    <citation type="submission" date="2023-07" db="EMBL/GenBank/DDBJ databases">
        <title>A draft genome of Kazachstania heterogenica Y-27499.</title>
        <authorList>
            <person name="Donic C."/>
            <person name="Kralova J.S."/>
            <person name="Fidel L."/>
            <person name="Ben-Dor S."/>
            <person name="Jung S."/>
        </authorList>
    </citation>
    <scope>NUCLEOTIDE SEQUENCE [LARGE SCALE GENOMIC DNA]</scope>
    <source>
        <strain evidence="4">Y27499</strain>
    </source>
</reference>
<dbReference type="SMART" id="SM00343">
    <property type="entry name" value="ZnF_C2HC"/>
    <property type="match status" value="1"/>
</dbReference>
<comment type="caution">
    <text evidence="3">The sequence shown here is derived from an EMBL/GenBank/DDBJ whole genome shotgun (WGS) entry which is preliminary data.</text>
</comment>
<dbReference type="InterPro" id="IPR036875">
    <property type="entry name" value="Znf_CCHC_sf"/>
</dbReference>
<dbReference type="EMBL" id="JAWIZZ010000036">
    <property type="protein sequence ID" value="KAK5781435.1"/>
    <property type="molecule type" value="Genomic_DNA"/>
</dbReference>
<accession>A0AAN7WNN8</accession>
<keyword evidence="4" id="KW-1185">Reference proteome</keyword>
<dbReference type="GO" id="GO:0008270">
    <property type="term" value="F:zinc ion binding"/>
    <property type="evidence" value="ECO:0007669"/>
    <property type="project" value="UniProtKB-KW"/>
</dbReference>
<dbReference type="AlphaFoldDB" id="A0AAN7WNN8"/>
<keyword evidence="1" id="KW-0863">Zinc-finger</keyword>
<feature type="domain" description="CCHC-type" evidence="2">
    <location>
        <begin position="93"/>
        <end position="109"/>
    </location>
</feature>
<gene>
    <name evidence="3" type="ORF">RI543_001279</name>
</gene>
<evidence type="ECO:0000259" key="2">
    <source>
        <dbReference type="PROSITE" id="PS50158"/>
    </source>
</evidence>
<dbReference type="PROSITE" id="PS50158">
    <property type="entry name" value="ZF_CCHC"/>
    <property type="match status" value="1"/>
</dbReference>
<dbReference type="Gene3D" id="4.10.60.10">
    <property type="entry name" value="Zinc finger, CCHC-type"/>
    <property type="match status" value="1"/>
</dbReference>
<name>A0AAN7WNN8_9SACH</name>